<evidence type="ECO:0000313" key="2">
    <source>
        <dbReference type="Proteomes" id="UP000244911"/>
    </source>
</evidence>
<protein>
    <recommendedName>
        <fullName evidence="3">Peptidase inhibitor I78 family protein</fullName>
    </recommendedName>
</protein>
<sequence length="87" mass="9644">MKQYFLAMIFATLSGCVANSGQEPHGSCGAGDLMYLVGQNAEVLTDLDLPENRRVLQPGMAYTMDYQPDRLNISIDENGLIDRIWCS</sequence>
<dbReference type="RefSeq" id="WP_181363652.1">
    <property type="nucleotide sequence ID" value="NZ_OMOI01000001.1"/>
</dbReference>
<dbReference type="Proteomes" id="UP000244911">
    <property type="component" value="Unassembled WGS sequence"/>
</dbReference>
<gene>
    <name evidence="1" type="ORF">ALP8811_00088</name>
</gene>
<accession>A0A2R8AGZ5</accession>
<dbReference type="Gene3D" id="3.30.10.10">
    <property type="entry name" value="Trypsin Inhibitor V, subunit A"/>
    <property type="match status" value="1"/>
</dbReference>
<dbReference type="PROSITE" id="PS51257">
    <property type="entry name" value="PROKAR_LIPOPROTEIN"/>
    <property type="match status" value="1"/>
</dbReference>
<dbReference type="AlphaFoldDB" id="A0A2R8AGZ5"/>
<reference evidence="1 2" key="1">
    <citation type="submission" date="2018-03" db="EMBL/GenBank/DDBJ databases">
        <authorList>
            <person name="Keele B.F."/>
        </authorList>
    </citation>
    <scope>NUCLEOTIDE SEQUENCE [LARGE SCALE GENOMIC DNA]</scope>
    <source>
        <strain evidence="1 2">CECT 8811</strain>
    </source>
</reference>
<dbReference type="PANTHER" id="PTHR39600">
    <property type="entry name" value="PEPTIDASE INHIBITOR I78 FAMILY PROTEIN"/>
    <property type="match status" value="1"/>
</dbReference>
<name>A0A2R8AGZ5_9RHOB</name>
<dbReference type="InterPro" id="IPR021719">
    <property type="entry name" value="Prot_inh_I78"/>
</dbReference>
<keyword evidence="2" id="KW-1185">Reference proteome</keyword>
<dbReference type="PANTHER" id="PTHR39600:SF1">
    <property type="entry name" value="PEPTIDASE INHIBITOR I78 FAMILY PROTEIN"/>
    <property type="match status" value="1"/>
</dbReference>
<dbReference type="EMBL" id="OMOI01000001">
    <property type="protein sequence ID" value="SPF75104.1"/>
    <property type="molecule type" value="Genomic_DNA"/>
</dbReference>
<proteinExistence type="predicted"/>
<evidence type="ECO:0000313" key="1">
    <source>
        <dbReference type="EMBL" id="SPF75104.1"/>
    </source>
</evidence>
<organism evidence="1 2">
    <name type="scientific">Aliiroseovarius pelagivivens</name>
    <dbReference type="NCBI Taxonomy" id="1639690"/>
    <lineage>
        <taxon>Bacteria</taxon>
        <taxon>Pseudomonadati</taxon>
        <taxon>Pseudomonadota</taxon>
        <taxon>Alphaproteobacteria</taxon>
        <taxon>Rhodobacterales</taxon>
        <taxon>Paracoccaceae</taxon>
        <taxon>Aliiroseovarius</taxon>
    </lineage>
</organism>
<dbReference type="Pfam" id="PF11720">
    <property type="entry name" value="Inhibitor_I78"/>
    <property type="match status" value="1"/>
</dbReference>
<evidence type="ECO:0008006" key="3">
    <source>
        <dbReference type="Google" id="ProtNLM"/>
    </source>
</evidence>